<evidence type="ECO:0000313" key="1">
    <source>
        <dbReference type="EMBL" id="JAD60183.1"/>
    </source>
</evidence>
<sequence>MTPLTNCICFLIAMKSTNSSLVNCKCLELLTLLFF</sequence>
<reference evidence="1" key="2">
    <citation type="journal article" date="2015" name="Data Brief">
        <title>Shoot transcriptome of the giant reed, Arundo donax.</title>
        <authorList>
            <person name="Barrero R.A."/>
            <person name="Guerrero F.D."/>
            <person name="Moolhuijzen P."/>
            <person name="Goolsby J.A."/>
            <person name="Tidwell J."/>
            <person name="Bellgard S.E."/>
            <person name="Bellgard M.I."/>
        </authorList>
    </citation>
    <scope>NUCLEOTIDE SEQUENCE</scope>
    <source>
        <tissue evidence="1">Shoot tissue taken approximately 20 cm above the soil surface</tissue>
    </source>
</reference>
<organism evidence="1">
    <name type="scientific">Arundo donax</name>
    <name type="common">Giant reed</name>
    <name type="synonym">Donax arundinaceus</name>
    <dbReference type="NCBI Taxonomy" id="35708"/>
    <lineage>
        <taxon>Eukaryota</taxon>
        <taxon>Viridiplantae</taxon>
        <taxon>Streptophyta</taxon>
        <taxon>Embryophyta</taxon>
        <taxon>Tracheophyta</taxon>
        <taxon>Spermatophyta</taxon>
        <taxon>Magnoliopsida</taxon>
        <taxon>Liliopsida</taxon>
        <taxon>Poales</taxon>
        <taxon>Poaceae</taxon>
        <taxon>PACMAD clade</taxon>
        <taxon>Arundinoideae</taxon>
        <taxon>Arundineae</taxon>
        <taxon>Arundo</taxon>
    </lineage>
</organism>
<reference evidence="1" key="1">
    <citation type="submission" date="2014-09" db="EMBL/GenBank/DDBJ databases">
        <authorList>
            <person name="Magalhaes I.L.F."/>
            <person name="Oliveira U."/>
            <person name="Santos F.R."/>
            <person name="Vidigal T.H.D.A."/>
            <person name="Brescovit A.D."/>
            <person name="Santos A.J."/>
        </authorList>
    </citation>
    <scope>NUCLEOTIDE SEQUENCE</scope>
    <source>
        <tissue evidence="1">Shoot tissue taken approximately 20 cm above the soil surface</tissue>
    </source>
</reference>
<name>A0A0A9BDH7_ARUDO</name>
<protein>
    <submittedName>
        <fullName evidence="1">Uncharacterized protein</fullName>
    </submittedName>
</protein>
<dbReference type="EMBL" id="GBRH01237712">
    <property type="protein sequence ID" value="JAD60183.1"/>
    <property type="molecule type" value="Transcribed_RNA"/>
</dbReference>
<accession>A0A0A9BDH7</accession>
<dbReference type="AlphaFoldDB" id="A0A0A9BDH7"/>
<proteinExistence type="predicted"/>